<sequence length="252" mass="27058">MGLPMIMVAPNGARRGRADHPALPVTTGQIADTAVACAAAGADALHLHVRDAEGGHSLDAGRYREALAELASRVPGLRVQITTEAAGIFDVATQLRCLREVQPRWASISVREVARDPDLAPQVYASCAAQGTEVQHILYDAGDIAQLKDWQARGIVRPEQEAVLFVLGRYAPGQVSFPGNLAPFRERLPGVRNWMVCAFGPQEHACLLEAARQGGALRVGFENSLSDHCNRPHPDNAASVRALRTLLESHSA</sequence>
<dbReference type="PANTHER" id="PTHR37418">
    <property type="entry name" value="3-KETO-5-AMINOHEXANOATE CLEAVAGE ENZYME-RELATED"/>
    <property type="match status" value="1"/>
</dbReference>
<dbReference type="EMBL" id="WUMU01000049">
    <property type="protein sequence ID" value="MXN21153.1"/>
    <property type="molecule type" value="Genomic_DNA"/>
</dbReference>
<dbReference type="Gene3D" id="3.20.20.70">
    <property type="entry name" value="Aldolase class I"/>
    <property type="match status" value="1"/>
</dbReference>
<dbReference type="InterPro" id="IPR008567">
    <property type="entry name" value="BKACE"/>
</dbReference>
<evidence type="ECO:0000313" key="6">
    <source>
        <dbReference type="Proteomes" id="UP000477911"/>
    </source>
</evidence>
<dbReference type="GO" id="GO:0043720">
    <property type="term" value="F:3-keto-5-aminohexanoate cleavage activity"/>
    <property type="evidence" value="ECO:0007669"/>
    <property type="project" value="InterPro"/>
</dbReference>
<keyword evidence="4" id="KW-0862">Zinc</keyword>
<dbReference type="RefSeq" id="WP_160897265.1">
    <property type="nucleotide sequence ID" value="NZ_WUMU01000049.1"/>
</dbReference>
<dbReference type="PANTHER" id="PTHR37418:SF2">
    <property type="entry name" value="3-KETO-5-AMINOHEXANOATE CLEAVAGE ENZYME"/>
    <property type="match status" value="1"/>
</dbReference>
<evidence type="ECO:0000256" key="4">
    <source>
        <dbReference type="ARBA" id="ARBA00022833"/>
    </source>
</evidence>
<gene>
    <name evidence="5" type="ORF">GR170_25325</name>
</gene>
<reference evidence="5 6" key="1">
    <citation type="submission" date="2019-12" db="EMBL/GenBank/DDBJ databases">
        <authorList>
            <person name="Li M."/>
        </authorList>
    </citation>
    <scope>NUCLEOTIDE SEQUENCE [LARGE SCALE GENOMIC DNA]</scope>
    <source>
        <strain evidence="5 6">GBMRC 2024</strain>
    </source>
</reference>
<keyword evidence="2" id="KW-0808">Transferase</keyword>
<evidence type="ECO:0000256" key="2">
    <source>
        <dbReference type="ARBA" id="ARBA00022679"/>
    </source>
</evidence>
<organism evidence="5 6">
    <name type="scientific">Pseudooceanicola albus</name>
    <dbReference type="NCBI Taxonomy" id="2692189"/>
    <lineage>
        <taxon>Bacteria</taxon>
        <taxon>Pseudomonadati</taxon>
        <taxon>Pseudomonadota</taxon>
        <taxon>Alphaproteobacteria</taxon>
        <taxon>Rhodobacterales</taxon>
        <taxon>Paracoccaceae</taxon>
        <taxon>Pseudooceanicola</taxon>
    </lineage>
</organism>
<evidence type="ECO:0000256" key="3">
    <source>
        <dbReference type="ARBA" id="ARBA00022723"/>
    </source>
</evidence>
<keyword evidence="3" id="KW-0479">Metal-binding</keyword>
<comment type="caution">
    <text evidence="5">The sequence shown here is derived from an EMBL/GenBank/DDBJ whole genome shotgun (WGS) entry which is preliminary data.</text>
</comment>
<proteinExistence type="predicted"/>
<evidence type="ECO:0000313" key="5">
    <source>
        <dbReference type="EMBL" id="MXN21153.1"/>
    </source>
</evidence>
<name>A0A6L7GEH9_9RHOB</name>
<dbReference type="InterPro" id="IPR013785">
    <property type="entry name" value="Aldolase_TIM"/>
</dbReference>
<evidence type="ECO:0000256" key="1">
    <source>
        <dbReference type="ARBA" id="ARBA00001947"/>
    </source>
</evidence>
<dbReference type="Pfam" id="PF05853">
    <property type="entry name" value="BKACE"/>
    <property type="match status" value="1"/>
</dbReference>
<comment type="cofactor">
    <cofactor evidence="1">
        <name>Zn(2+)</name>
        <dbReference type="ChEBI" id="CHEBI:29105"/>
    </cofactor>
</comment>
<accession>A0A6L7GEH9</accession>
<dbReference type="Proteomes" id="UP000477911">
    <property type="component" value="Unassembled WGS sequence"/>
</dbReference>
<protein>
    <submittedName>
        <fullName evidence="5">3-keto-5-aminohexanoate cleavage protein</fullName>
    </submittedName>
</protein>
<dbReference type="AlphaFoldDB" id="A0A6L7GEH9"/>
<dbReference type="GO" id="GO:0046872">
    <property type="term" value="F:metal ion binding"/>
    <property type="evidence" value="ECO:0007669"/>
    <property type="project" value="UniProtKB-KW"/>
</dbReference>
<keyword evidence="6" id="KW-1185">Reference proteome</keyword>